<dbReference type="PANTHER" id="PTHR13372">
    <property type="entry name" value="GEMININ"/>
    <property type="match status" value="1"/>
</dbReference>
<protein>
    <recommendedName>
        <fullName evidence="7">Geminin coiled-coil domain containing</fullName>
    </recommendedName>
</protein>
<dbReference type="Ensembl" id="ENSMPUT00000003528.1">
    <property type="protein sequence ID" value="ENSMPUP00000003461.1"/>
    <property type="gene ID" value="ENSMPUG00000003491.1"/>
</dbReference>
<evidence type="ECO:0000256" key="1">
    <source>
        <dbReference type="ARBA" id="ARBA00004123"/>
    </source>
</evidence>
<dbReference type="EMBL" id="AEYP01017333">
    <property type="status" value="NOT_ANNOTATED_CDS"/>
    <property type="molecule type" value="Genomic_DNA"/>
</dbReference>
<evidence type="ECO:0008006" key="7">
    <source>
        <dbReference type="Google" id="ProtNLM"/>
    </source>
</evidence>
<feature type="coiled-coil region" evidence="5">
    <location>
        <begin position="95"/>
        <end position="122"/>
    </location>
</feature>
<dbReference type="GeneTree" id="ENSGT00940000153270"/>
<evidence type="ECO:0000256" key="4">
    <source>
        <dbReference type="ARBA" id="ARBA00023306"/>
    </source>
</evidence>
<dbReference type="GO" id="GO:0008156">
    <property type="term" value="P:negative regulation of DNA replication"/>
    <property type="evidence" value="ECO:0007669"/>
    <property type="project" value="TreeGrafter"/>
</dbReference>
<evidence type="ECO:0000313" key="6">
    <source>
        <dbReference type="Ensembl" id="ENSMPUP00000003461.1"/>
    </source>
</evidence>
<dbReference type="eggNOG" id="ENOG502RE7T">
    <property type="taxonomic scope" value="Eukaryota"/>
</dbReference>
<dbReference type="EMBL" id="AEYP01017336">
    <property type="status" value="NOT_ANNOTATED_CDS"/>
    <property type="molecule type" value="Genomic_DNA"/>
</dbReference>
<dbReference type="CDD" id="cd22588">
    <property type="entry name" value="GemC1_CC"/>
    <property type="match status" value="1"/>
</dbReference>
<dbReference type="EMBL" id="AEYP01017335">
    <property type="status" value="NOT_ANNOTATED_CDS"/>
    <property type="molecule type" value="Genomic_DNA"/>
</dbReference>
<name>M3XWL1_MUSPF</name>
<dbReference type="InParanoid" id="M3XWL1"/>
<dbReference type="Gene3D" id="1.20.5.1180">
    <property type="entry name" value="Geminin coiled-coil domain"/>
    <property type="match status" value="1"/>
</dbReference>
<dbReference type="EMBL" id="AEYP01017334">
    <property type="status" value="NOT_ANNOTATED_CDS"/>
    <property type="molecule type" value="Genomic_DNA"/>
</dbReference>
<dbReference type="InterPro" id="IPR059237">
    <property type="entry name" value="GemC1_CC"/>
</dbReference>
<reference evidence="6" key="1">
    <citation type="submission" date="2024-06" db="UniProtKB">
        <authorList>
            <consortium name="Ensembl"/>
        </authorList>
    </citation>
    <scope>IDENTIFICATION</scope>
</reference>
<organism evidence="6">
    <name type="scientific">Mustela putorius furo</name>
    <name type="common">European domestic ferret</name>
    <name type="synonym">Mustela furo</name>
    <dbReference type="NCBI Taxonomy" id="9669"/>
    <lineage>
        <taxon>Eukaryota</taxon>
        <taxon>Metazoa</taxon>
        <taxon>Chordata</taxon>
        <taxon>Craniata</taxon>
        <taxon>Vertebrata</taxon>
        <taxon>Euteleostomi</taxon>
        <taxon>Mammalia</taxon>
        <taxon>Eutheria</taxon>
        <taxon>Laurasiatheria</taxon>
        <taxon>Carnivora</taxon>
        <taxon>Caniformia</taxon>
        <taxon>Musteloidea</taxon>
        <taxon>Mustelidae</taxon>
        <taxon>Mustelinae</taxon>
        <taxon>Mustela</taxon>
    </lineage>
</organism>
<evidence type="ECO:0000256" key="5">
    <source>
        <dbReference type="SAM" id="Coils"/>
    </source>
</evidence>
<dbReference type="GO" id="GO:0045786">
    <property type="term" value="P:negative regulation of cell cycle"/>
    <property type="evidence" value="ECO:0007669"/>
    <property type="project" value="TreeGrafter"/>
</dbReference>
<evidence type="ECO:0000256" key="2">
    <source>
        <dbReference type="ARBA" id="ARBA00023054"/>
    </source>
</evidence>
<comment type="subcellular location">
    <subcellularLocation>
        <location evidence="1">Nucleus</location>
    </subcellularLocation>
</comment>
<dbReference type="EMBL" id="AEYP01017332">
    <property type="status" value="NOT_ANNOTATED_CDS"/>
    <property type="molecule type" value="Genomic_DNA"/>
</dbReference>
<proteinExistence type="predicted"/>
<dbReference type="OMA" id="HINDVYL"/>
<dbReference type="STRING" id="9669.ENSMPUP00000003461"/>
<keyword evidence="3" id="KW-0539">Nucleus</keyword>
<evidence type="ECO:0000256" key="3">
    <source>
        <dbReference type="ARBA" id="ARBA00023242"/>
    </source>
</evidence>
<keyword evidence="4" id="KW-0131">Cell cycle</keyword>
<dbReference type="AlphaFoldDB" id="M3XWL1"/>
<dbReference type="GO" id="GO:0005634">
    <property type="term" value="C:nucleus"/>
    <property type="evidence" value="ECO:0007669"/>
    <property type="project" value="UniProtKB-SubCell"/>
</dbReference>
<dbReference type="PANTHER" id="PTHR13372:SF2">
    <property type="entry name" value="GEMININ COILED-COIL DOMAIN-CONTAINING PROTEIN 1"/>
    <property type="match status" value="1"/>
</dbReference>
<sequence length="173" mass="19566">MLAKKSHLKNTVLPCQDQYFVGGQSYNCPYSTTTSESSVDVSTETWVSFWAAGLLDNREPQQAPQALESSCDSSFPAPNSCSWEEAQLSSQLYRNKQLQDTLVQKEEELARLHEENNHLRQYLNSALVKCLEEKAKNNLHINDVYLCFLEKTSVSNKIHQGELLSCFSVPTSQ</sequence>
<accession>M3XWL1</accession>
<dbReference type="HOGENOM" id="CLU_1547062_0_0_1"/>
<keyword evidence="2 5" id="KW-0175">Coiled coil</keyword>